<dbReference type="InterPro" id="IPR008857">
    <property type="entry name" value="TRH"/>
</dbReference>
<dbReference type="GO" id="GO:0030141">
    <property type="term" value="C:secretory granule"/>
    <property type="evidence" value="ECO:0007669"/>
    <property type="project" value="TreeGrafter"/>
</dbReference>
<keyword evidence="8" id="KW-0027">Amidation</keyword>
<dbReference type="OrthoDB" id="9949225at2759"/>
<keyword evidence="3" id="KW-0964">Secreted</keyword>
<accession>A0A7L1NU26</accession>
<feature type="non-terminal residue" evidence="11">
    <location>
        <position position="1"/>
    </location>
</feature>
<keyword evidence="5" id="KW-0372">Hormone</keyword>
<evidence type="ECO:0000256" key="1">
    <source>
        <dbReference type="ARBA" id="ARBA00004613"/>
    </source>
</evidence>
<dbReference type="GO" id="GO:0005576">
    <property type="term" value="C:extracellular region"/>
    <property type="evidence" value="ECO:0007669"/>
    <property type="project" value="UniProtKB-SubCell"/>
</dbReference>
<comment type="subcellular location">
    <subcellularLocation>
        <location evidence="1">Secreted</location>
    </subcellularLocation>
</comment>
<evidence type="ECO:0000256" key="7">
    <source>
        <dbReference type="ARBA" id="ARBA00022737"/>
    </source>
</evidence>
<feature type="non-terminal residue" evidence="11">
    <location>
        <position position="259"/>
    </location>
</feature>
<dbReference type="GO" id="GO:0014054">
    <property type="term" value="P:positive regulation of gamma-aminobutyric acid secretion"/>
    <property type="evidence" value="ECO:0007669"/>
    <property type="project" value="TreeGrafter"/>
</dbReference>
<evidence type="ECO:0000256" key="4">
    <source>
        <dbReference type="ARBA" id="ARBA00022685"/>
    </source>
</evidence>
<feature type="chain" id="PRO_5029553097" evidence="10">
    <location>
        <begin position="17"/>
        <end position="259"/>
    </location>
</feature>
<feature type="compositionally biased region" description="Basic and acidic residues" evidence="9">
    <location>
        <begin position="85"/>
        <end position="99"/>
    </location>
</feature>
<comment type="similarity">
    <text evidence="2">Belongs to the TRH family.</text>
</comment>
<evidence type="ECO:0000313" key="12">
    <source>
        <dbReference type="Proteomes" id="UP000565785"/>
    </source>
</evidence>
<dbReference type="GO" id="GO:0042755">
    <property type="term" value="P:eating behavior"/>
    <property type="evidence" value="ECO:0007669"/>
    <property type="project" value="TreeGrafter"/>
</dbReference>
<protein>
    <submittedName>
        <fullName evidence="11">TRH protein</fullName>
    </submittedName>
</protein>
<dbReference type="GO" id="GO:0001692">
    <property type="term" value="P:histamine metabolic process"/>
    <property type="evidence" value="ECO:0007669"/>
    <property type="project" value="TreeGrafter"/>
</dbReference>
<evidence type="ECO:0000256" key="5">
    <source>
        <dbReference type="ARBA" id="ARBA00022702"/>
    </source>
</evidence>
<proteinExistence type="inferred from homology"/>
<sequence length="259" mass="29437">MLSIQLPLLLLHLTLSGVCLDGEQPLPEGSRNMGRSPLDGVLQRHESLILQSVLKKAEKEDEMNKELGVATPEWLSKIQHPELKYPSDLKRQHPGKRDAEEDTSFGDIQKWQHPGKREIGDALDGYLGLKEQEHSGRRSLPDQYADISSAQLTYLNELSKRQHPGRRYVMYKRKQLSRKGWNDEVYLSDQHGEKRQHPGKRHGNANSPDDAGLCSFQGSFTCKKGSLLLGLIETISKDRAVEKRQHPGKRSAWESDMEE</sequence>
<dbReference type="Pfam" id="PF05438">
    <property type="entry name" value="TRH"/>
    <property type="match status" value="1"/>
</dbReference>
<dbReference type="GO" id="GO:0008437">
    <property type="term" value="F:thyrotropin-releasing hormone activity"/>
    <property type="evidence" value="ECO:0007669"/>
    <property type="project" value="InterPro"/>
</dbReference>
<keyword evidence="12" id="KW-1185">Reference proteome</keyword>
<dbReference type="PANTHER" id="PTHR17530:SF2">
    <property type="entry name" value="PRO-THYROTROPIN-RELEASING HORMONE"/>
    <property type="match status" value="1"/>
</dbReference>
<dbReference type="Proteomes" id="UP000565785">
    <property type="component" value="Unassembled WGS sequence"/>
</dbReference>
<comment type="caution">
    <text evidence="11">The sequence shown here is derived from an EMBL/GenBank/DDBJ whole genome shotgun (WGS) entry which is preliminary data.</text>
</comment>
<feature type="region of interest" description="Disordered" evidence="9">
    <location>
        <begin position="238"/>
        <end position="259"/>
    </location>
</feature>
<dbReference type="EMBL" id="VXBP01009295">
    <property type="protein sequence ID" value="NXO03472.1"/>
    <property type="molecule type" value="Genomic_DNA"/>
</dbReference>
<dbReference type="GO" id="GO:0014050">
    <property type="term" value="P:negative regulation of glutamate secretion"/>
    <property type="evidence" value="ECO:0007669"/>
    <property type="project" value="TreeGrafter"/>
</dbReference>
<evidence type="ECO:0000256" key="8">
    <source>
        <dbReference type="ARBA" id="ARBA00022815"/>
    </source>
</evidence>
<evidence type="ECO:0000256" key="6">
    <source>
        <dbReference type="ARBA" id="ARBA00022729"/>
    </source>
</evidence>
<gene>
    <name evidence="11" type="primary">Trh</name>
    <name evidence="11" type="ORF">RHICYA_R14891</name>
</gene>
<dbReference type="GO" id="GO:0009755">
    <property type="term" value="P:hormone-mediated signaling pathway"/>
    <property type="evidence" value="ECO:0007669"/>
    <property type="project" value="InterPro"/>
</dbReference>
<evidence type="ECO:0000256" key="3">
    <source>
        <dbReference type="ARBA" id="ARBA00022525"/>
    </source>
</evidence>
<dbReference type="GO" id="GO:0032024">
    <property type="term" value="P:positive regulation of insulin secretion"/>
    <property type="evidence" value="ECO:0007669"/>
    <property type="project" value="TreeGrafter"/>
</dbReference>
<evidence type="ECO:0000256" key="10">
    <source>
        <dbReference type="SAM" id="SignalP"/>
    </source>
</evidence>
<dbReference type="PANTHER" id="PTHR17530">
    <property type="entry name" value="PRO-THYROTROPIN-RELEASING HORMONE"/>
    <property type="match status" value="1"/>
</dbReference>
<dbReference type="AlphaFoldDB" id="A0A7L1NU26"/>
<keyword evidence="7" id="KW-0677">Repeat</keyword>
<keyword evidence="4" id="KW-0165">Cleavage on pair of basic residues</keyword>
<reference evidence="11 12" key="1">
    <citation type="submission" date="2019-09" db="EMBL/GenBank/DDBJ databases">
        <title>Bird 10,000 Genomes (B10K) Project - Family phase.</title>
        <authorList>
            <person name="Zhang G."/>
        </authorList>
    </citation>
    <scope>NUCLEOTIDE SEQUENCE [LARGE SCALE GENOMIC DNA]</scope>
    <source>
        <strain evidence="11">B10K-DU-002-35</strain>
        <tissue evidence="11">Muscle</tissue>
    </source>
</reference>
<feature type="region of interest" description="Disordered" evidence="9">
    <location>
        <begin position="85"/>
        <end position="114"/>
    </location>
</feature>
<dbReference type="PIRSF" id="PIRSF001795">
    <property type="entry name" value="TRH"/>
    <property type="match status" value="1"/>
</dbReference>
<organism evidence="11 12">
    <name type="scientific">Rhinopomastus cyanomelas</name>
    <name type="common">Common scimitarbill</name>
    <dbReference type="NCBI Taxonomy" id="113115"/>
    <lineage>
        <taxon>Eukaryota</taxon>
        <taxon>Metazoa</taxon>
        <taxon>Chordata</taxon>
        <taxon>Craniata</taxon>
        <taxon>Vertebrata</taxon>
        <taxon>Euteleostomi</taxon>
        <taxon>Archelosauria</taxon>
        <taxon>Archosauria</taxon>
        <taxon>Dinosauria</taxon>
        <taxon>Saurischia</taxon>
        <taxon>Theropoda</taxon>
        <taxon>Coelurosauria</taxon>
        <taxon>Aves</taxon>
        <taxon>Neognathae</taxon>
        <taxon>Neoaves</taxon>
        <taxon>Telluraves</taxon>
        <taxon>Coraciimorphae</taxon>
        <taxon>Bucerotiformes</taxon>
        <taxon>Rhinopomastidae</taxon>
        <taxon>Rhinopomastus</taxon>
    </lineage>
</organism>
<name>A0A7L1NU26_RHICY</name>
<evidence type="ECO:0000313" key="11">
    <source>
        <dbReference type="EMBL" id="NXO03472.1"/>
    </source>
</evidence>
<evidence type="ECO:0000256" key="9">
    <source>
        <dbReference type="SAM" id="MobiDB-lite"/>
    </source>
</evidence>
<feature type="signal peptide" evidence="10">
    <location>
        <begin position="1"/>
        <end position="16"/>
    </location>
</feature>
<keyword evidence="6 10" id="KW-0732">Signal</keyword>
<evidence type="ECO:0000256" key="2">
    <source>
        <dbReference type="ARBA" id="ARBA00010437"/>
    </source>
</evidence>